<dbReference type="InterPro" id="IPR051678">
    <property type="entry name" value="AGP_Transferase"/>
</dbReference>
<dbReference type="Pfam" id="PF01636">
    <property type="entry name" value="APH"/>
    <property type="match status" value="1"/>
</dbReference>
<dbReference type="SUPFAM" id="SSF56112">
    <property type="entry name" value="Protein kinase-like (PK-like)"/>
    <property type="match status" value="1"/>
</dbReference>
<dbReference type="InterPro" id="IPR002575">
    <property type="entry name" value="Aminoglycoside_PTrfase"/>
</dbReference>
<dbReference type="EMBL" id="CP002628">
    <property type="protein sequence ID" value="AEB07175.1"/>
    <property type="molecule type" value="Genomic_DNA"/>
</dbReference>
<name>F2N9S2_CORGP</name>
<evidence type="ECO:0000313" key="2">
    <source>
        <dbReference type="EMBL" id="AEB07175.1"/>
    </source>
</evidence>
<dbReference type="eggNOG" id="COG3173">
    <property type="taxonomic scope" value="Bacteria"/>
</dbReference>
<dbReference type="RefSeq" id="WP_013708918.1">
    <property type="nucleotide sequence ID" value="NC_015389.1"/>
</dbReference>
<gene>
    <name evidence="2" type="ordered locus">Corgl_1067</name>
</gene>
<dbReference type="AlphaFoldDB" id="F2N9S2"/>
<dbReference type="Gene3D" id="3.90.1200.10">
    <property type="match status" value="1"/>
</dbReference>
<dbReference type="InterPro" id="IPR011009">
    <property type="entry name" value="Kinase-like_dom_sf"/>
</dbReference>
<dbReference type="Proteomes" id="UP000006851">
    <property type="component" value="Chromosome"/>
</dbReference>
<accession>F2N9S2</accession>
<reference evidence="3" key="1">
    <citation type="journal article" date="2013" name="Stand. Genomic Sci.">
        <title>Complete genome sequence of Coriobacterium glomerans type strain (PW2(T)) from the midgut of Pyrrhocoris apterus L. (red soldier bug).</title>
        <authorList>
            <person name="Stackebrandt E."/>
            <person name="Zeytun A."/>
            <person name="Lapidus A."/>
            <person name="Nolan M."/>
            <person name="Lucas S."/>
            <person name="Hammon N."/>
            <person name="Deshpande S."/>
            <person name="Cheng J.F."/>
            <person name="Tapia R."/>
            <person name="Goodwin L.A."/>
            <person name="Pitluck S."/>
            <person name="Liolios K."/>
            <person name="Pagani I."/>
            <person name="Ivanova N."/>
            <person name="Mavromatis K."/>
            <person name="Mikhailova N."/>
            <person name="Huntemann M."/>
            <person name="Pati A."/>
            <person name="Chen A."/>
            <person name="Palaniappan K."/>
            <person name="Chang Y.J."/>
            <person name="Land M."/>
            <person name="Hauser L."/>
            <person name="Rohde M."/>
            <person name="Pukall R."/>
            <person name="Goker M."/>
            <person name="Detter J.C."/>
            <person name="Woyke T."/>
            <person name="Bristow J."/>
            <person name="Eisen J.A."/>
            <person name="Markowitz V."/>
            <person name="Hugenholtz P."/>
            <person name="Kyrpides N.C."/>
            <person name="Klenk H.P."/>
        </authorList>
    </citation>
    <scope>NUCLEOTIDE SEQUENCE</scope>
    <source>
        <strain evidence="3">ATCC 49209 / DSM 20642 / JCM 10262 / PW2</strain>
    </source>
</reference>
<dbReference type="STRING" id="700015.Corgl_1067"/>
<organism evidence="2 3">
    <name type="scientific">Coriobacterium glomerans (strain ATCC 49209 / DSM 20642 / JCM 10262 / PW2)</name>
    <dbReference type="NCBI Taxonomy" id="700015"/>
    <lineage>
        <taxon>Bacteria</taxon>
        <taxon>Bacillati</taxon>
        <taxon>Actinomycetota</taxon>
        <taxon>Coriobacteriia</taxon>
        <taxon>Coriobacteriales</taxon>
        <taxon>Coriobacteriaceae</taxon>
        <taxon>Coriobacterium</taxon>
    </lineage>
</organism>
<keyword evidence="3" id="KW-1185">Reference proteome</keyword>
<dbReference type="OrthoDB" id="9797603at2"/>
<proteinExistence type="predicted"/>
<evidence type="ECO:0000313" key="3">
    <source>
        <dbReference type="Proteomes" id="UP000006851"/>
    </source>
</evidence>
<protein>
    <submittedName>
        <fullName evidence="2">Aminoglycoside phosphotransferase</fullName>
    </submittedName>
</protein>
<feature type="domain" description="Aminoglycoside phosphotransferase" evidence="1">
    <location>
        <begin position="22"/>
        <end position="214"/>
    </location>
</feature>
<dbReference type="KEGG" id="cgo:Corgl_1067"/>
<dbReference type="PANTHER" id="PTHR21310">
    <property type="entry name" value="AMINOGLYCOSIDE PHOSPHOTRANSFERASE-RELATED-RELATED"/>
    <property type="match status" value="1"/>
</dbReference>
<evidence type="ECO:0000259" key="1">
    <source>
        <dbReference type="Pfam" id="PF01636"/>
    </source>
</evidence>
<dbReference type="HOGENOM" id="CLU_083624_1_0_11"/>
<sequence>MILPKNKTELAHRGNKIVYDLGDRIVKVFNETKPVSDVFNEALTLARINEAGIPSPRALEVAQIESDDFGWALVTSKVPGVTLESKIDAEPQRFGEFLEAFIDLQIDIHAHTAPLLNRQRDKYTRMIDSLDQIDATTRYNLLERLDGMKKEFKVCHGDFNPSNVIVSDDETLSVCDWAHATQGSPAADVAMTYLLFSLNSKEQADMYLDLYSERRGAPMQGAVRQWLPIIAASELARKRSIDERFLMGWIDVFDYQ</sequence>